<dbReference type="VEuPathDB" id="FungiDB:VP01_1236g2"/>
<evidence type="ECO:0000313" key="2">
    <source>
        <dbReference type="EMBL" id="KNZ62686.1"/>
    </source>
</evidence>
<protein>
    <submittedName>
        <fullName evidence="2">Uncharacterized protein</fullName>
    </submittedName>
</protein>
<evidence type="ECO:0000313" key="3">
    <source>
        <dbReference type="Proteomes" id="UP000037035"/>
    </source>
</evidence>
<feature type="compositionally biased region" description="Gly residues" evidence="1">
    <location>
        <begin position="157"/>
        <end position="176"/>
    </location>
</feature>
<name>A0A0L6VPQ1_9BASI</name>
<accession>A0A0L6VPQ1</accession>
<dbReference type="Proteomes" id="UP000037035">
    <property type="component" value="Unassembled WGS sequence"/>
</dbReference>
<dbReference type="AlphaFoldDB" id="A0A0L6VPQ1"/>
<evidence type="ECO:0000256" key="1">
    <source>
        <dbReference type="SAM" id="MobiDB-lite"/>
    </source>
</evidence>
<feature type="compositionally biased region" description="Low complexity" evidence="1">
    <location>
        <begin position="186"/>
        <end position="195"/>
    </location>
</feature>
<keyword evidence="3" id="KW-1185">Reference proteome</keyword>
<sequence length="322" mass="35097">MAGILYLSTVIKASRFHFFSTEEFFFIPLSQKKKKVTETNCYFSLSGNLSLLGIPQRGKERIQLDKRREDNSGAEAGVECGGDLWNSWNISWRLSAGMEWELWRMLTNLRWCFSRKVQSSNSRRPSYSLLSRIILRYGDSRSGGLGWPGKRGRSGEKGCGGVEGGGGGGPGKGIRIGEGETGDNGAGAEARQDAAGQGGGRGNHWDPEGKSITGDRIQNCRFGVFIGKVLRWTKLNKGKIQNEKTFVVSRESAGGGLSGQRRRIGRTRVVLEGAAGANQAGKAPGGFRGCTAGGLRTHVSDQFIDLRENVCVQVSRYIRVNE</sequence>
<proteinExistence type="predicted"/>
<dbReference type="EMBL" id="LAVV01002632">
    <property type="protein sequence ID" value="KNZ62686.1"/>
    <property type="molecule type" value="Genomic_DNA"/>
</dbReference>
<reference evidence="2 3" key="1">
    <citation type="submission" date="2015-08" db="EMBL/GenBank/DDBJ databases">
        <title>Next Generation Sequencing and Analysis of the Genome of Puccinia sorghi L Schw, the Causal Agent of Maize Common Rust.</title>
        <authorList>
            <person name="Rochi L."/>
            <person name="Burguener G."/>
            <person name="Darino M."/>
            <person name="Turjanski A."/>
            <person name="Kreff E."/>
            <person name="Dieguez M.J."/>
            <person name="Sacco F."/>
        </authorList>
    </citation>
    <scope>NUCLEOTIDE SEQUENCE [LARGE SCALE GENOMIC DNA]</scope>
    <source>
        <strain evidence="2 3">RO10H11247</strain>
    </source>
</reference>
<comment type="caution">
    <text evidence="2">The sequence shown here is derived from an EMBL/GenBank/DDBJ whole genome shotgun (WGS) entry which is preliminary data.</text>
</comment>
<feature type="region of interest" description="Disordered" evidence="1">
    <location>
        <begin position="146"/>
        <end position="212"/>
    </location>
</feature>
<organism evidence="2 3">
    <name type="scientific">Puccinia sorghi</name>
    <dbReference type="NCBI Taxonomy" id="27349"/>
    <lineage>
        <taxon>Eukaryota</taxon>
        <taxon>Fungi</taxon>
        <taxon>Dikarya</taxon>
        <taxon>Basidiomycota</taxon>
        <taxon>Pucciniomycotina</taxon>
        <taxon>Pucciniomycetes</taxon>
        <taxon>Pucciniales</taxon>
        <taxon>Pucciniaceae</taxon>
        <taxon>Puccinia</taxon>
    </lineage>
</organism>
<gene>
    <name evidence="2" type="ORF">VP01_1236g2</name>
</gene>